<proteinExistence type="predicted"/>
<evidence type="ECO:0000313" key="1">
    <source>
        <dbReference type="EMBL" id="SYX85495.1"/>
    </source>
</evidence>
<sequence length="42" mass="4784">MKKDNPFVGEKYLVNSLVWIQHGKLFSVHTNSKKSNDKGGHD</sequence>
<accession>A0A383REJ1</accession>
<reference evidence="2" key="1">
    <citation type="submission" date="2018-08" db="EMBL/GenBank/DDBJ databases">
        <authorList>
            <person name="Chevrot R."/>
        </authorList>
    </citation>
    <scope>NUCLEOTIDE SEQUENCE [LARGE SCALE GENOMIC DNA]</scope>
</reference>
<dbReference type="Proteomes" id="UP000304148">
    <property type="component" value="Chromosome"/>
</dbReference>
<dbReference type="EMBL" id="LS992241">
    <property type="protein sequence ID" value="SYX85495.1"/>
    <property type="molecule type" value="Genomic_DNA"/>
</dbReference>
<organism evidence="1 2">
    <name type="scientific">Paenibacillus alvei</name>
    <name type="common">Bacillus alvei</name>
    <dbReference type="NCBI Taxonomy" id="44250"/>
    <lineage>
        <taxon>Bacteria</taxon>
        <taxon>Bacillati</taxon>
        <taxon>Bacillota</taxon>
        <taxon>Bacilli</taxon>
        <taxon>Bacillales</taxon>
        <taxon>Paenibacillaceae</taxon>
        <taxon>Paenibacillus</taxon>
    </lineage>
</organism>
<protein>
    <submittedName>
        <fullName evidence="1">Uncharacterized protein</fullName>
    </submittedName>
</protein>
<dbReference type="AlphaFoldDB" id="A0A383REJ1"/>
<name>A0A383REJ1_PAEAL</name>
<gene>
    <name evidence="1" type="ORF">PBLR_13917</name>
</gene>
<evidence type="ECO:0000313" key="2">
    <source>
        <dbReference type="Proteomes" id="UP000304148"/>
    </source>
</evidence>